<keyword evidence="2" id="KW-0472">Membrane</keyword>
<gene>
    <name evidence="3" type="ORF">NC992_20600</name>
</gene>
<keyword evidence="2" id="KW-0812">Transmembrane</keyword>
<reference evidence="3 4" key="1">
    <citation type="submission" date="2022-04" db="EMBL/GenBank/DDBJ databases">
        <title>Positive selection, recombination, and allopatry shape intraspecific diversity of widespread and dominant cyanobacteria.</title>
        <authorList>
            <person name="Wei J."/>
            <person name="Shu W."/>
            <person name="Hu C."/>
        </authorList>
    </citation>
    <scope>NUCLEOTIDE SEQUENCE [LARGE SCALE GENOMIC DNA]</scope>
    <source>
        <strain evidence="3 4">DQ-A4</strain>
    </source>
</reference>
<dbReference type="InterPro" id="IPR003071">
    <property type="entry name" value="NR4A1"/>
</dbReference>
<name>A0ABV0KBK7_9CYAN</name>
<dbReference type="PRINTS" id="PR01285">
    <property type="entry name" value="HMRNUCRECPTR"/>
</dbReference>
<organism evidence="3 4">
    <name type="scientific">Leptolyngbya subtilissima DQ-A4</name>
    <dbReference type="NCBI Taxonomy" id="2933933"/>
    <lineage>
        <taxon>Bacteria</taxon>
        <taxon>Bacillati</taxon>
        <taxon>Cyanobacteriota</taxon>
        <taxon>Cyanophyceae</taxon>
        <taxon>Leptolyngbyales</taxon>
        <taxon>Leptolyngbyaceae</taxon>
        <taxon>Leptolyngbya group</taxon>
        <taxon>Leptolyngbya</taxon>
    </lineage>
</organism>
<keyword evidence="4" id="KW-1185">Reference proteome</keyword>
<dbReference type="EMBL" id="JAMPKX010000011">
    <property type="protein sequence ID" value="MEP0949292.1"/>
    <property type="molecule type" value="Genomic_DNA"/>
</dbReference>
<evidence type="ECO:0000313" key="4">
    <source>
        <dbReference type="Proteomes" id="UP001482513"/>
    </source>
</evidence>
<proteinExistence type="predicted"/>
<dbReference type="RefSeq" id="WP_190704779.1">
    <property type="nucleotide sequence ID" value="NZ_JAMPKX010000011.1"/>
</dbReference>
<keyword evidence="2" id="KW-1133">Transmembrane helix</keyword>
<evidence type="ECO:0000256" key="2">
    <source>
        <dbReference type="SAM" id="Phobius"/>
    </source>
</evidence>
<comment type="caution">
    <text evidence="3">The sequence shown here is derived from an EMBL/GenBank/DDBJ whole genome shotgun (WGS) entry which is preliminary data.</text>
</comment>
<feature type="compositionally biased region" description="Polar residues" evidence="1">
    <location>
        <begin position="1"/>
        <end position="11"/>
    </location>
</feature>
<feature type="compositionally biased region" description="Low complexity" evidence="1">
    <location>
        <begin position="113"/>
        <end position="139"/>
    </location>
</feature>
<feature type="compositionally biased region" description="Low complexity" evidence="1">
    <location>
        <begin position="78"/>
        <end position="104"/>
    </location>
</feature>
<sequence length="287" mass="30448">MTIGESVTSPRPVSPSKRPTPRWHRAKLLLAPLFGLSLVLHGLVLLAPAPSPQPIPKAEDAIAEDEFVDLLSIGTLNTPEPEAAPTPSAAAPSPLAPASPSTQPIAPPPAPTPALAEPVSSISPPSSEPAAEPAPATAVVPNEAVAEIFTRLTRGSGDSDFDSTETSFPAIAYLIPQGIATWSPQEQACFFTQINADTYSTQPSVVSLRYLTRNVQFIEEQDIPRTFPAPQYAVNRVADGYCNRPLFEVFQEEQPYLFISLVGIGVGAPGQQASGLVIIWASDPRSR</sequence>
<evidence type="ECO:0000313" key="3">
    <source>
        <dbReference type="EMBL" id="MEP0949292.1"/>
    </source>
</evidence>
<evidence type="ECO:0000256" key="1">
    <source>
        <dbReference type="SAM" id="MobiDB-lite"/>
    </source>
</evidence>
<dbReference type="Proteomes" id="UP001482513">
    <property type="component" value="Unassembled WGS sequence"/>
</dbReference>
<accession>A0ABV0KBK7</accession>
<protein>
    <submittedName>
        <fullName evidence="3">Uncharacterized protein</fullName>
    </submittedName>
</protein>
<feature type="region of interest" description="Disordered" evidence="1">
    <location>
        <begin position="1"/>
        <end position="21"/>
    </location>
</feature>
<feature type="transmembrane region" description="Helical" evidence="2">
    <location>
        <begin position="28"/>
        <end position="47"/>
    </location>
</feature>
<feature type="region of interest" description="Disordered" evidence="1">
    <location>
        <begin position="76"/>
        <end position="139"/>
    </location>
</feature>